<evidence type="ECO:0000313" key="12">
    <source>
        <dbReference type="Proteomes" id="UP000751190"/>
    </source>
</evidence>
<feature type="region of interest" description="Disordered" evidence="10">
    <location>
        <begin position="958"/>
        <end position="1011"/>
    </location>
</feature>
<gene>
    <name evidence="11" type="ORF">KFE25_009667</name>
</gene>
<dbReference type="OrthoDB" id="2020926at2759"/>
<comment type="caution">
    <text evidence="11">The sequence shown here is derived from an EMBL/GenBank/DDBJ whole genome shotgun (WGS) entry which is preliminary data.</text>
</comment>
<feature type="compositionally biased region" description="Basic and acidic residues" evidence="10">
    <location>
        <begin position="330"/>
        <end position="349"/>
    </location>
</feature>
<evidence type="ECO:0000256" key="1">
    <source>
        <dbReference type="ARBA" id="ARBA00004300"/>
    </source>
</evidence>
<feature type="compositionally biased region" description="Basic and acidic residues" evidence="10">
    <location>
        <begin position="166"/>
        <end position="175"/>
    </location>
</feature>
<comment type="subcellular location">
    <subcellularLocation>
        <location evidence="1">Cytoplasm</location>
        <location evidence="1">Cytoskeleton</location>
        <location evidence="1">Microtubule organizing center</location>
        <location evidence="1">Centrosome</location>
    </subcellularLocation>
</comment>
<evidence type="ECO:0000256" key="5">
    <source>
        <dbReference type="ARBA" id="ARBA00022803"/>
    </source>
</evidence>
<dbReference type="GO" id="GO:0005813">
    <property type="term" value="C:centrosome"/>
    <property type="evidence" value="ECO:0007669"/>
    <property type="project" value="UniProtKB-SubCell"/>
</dbReference>
<dbReference type="Proteomes" id="UP000751190">
    <property type="component" value="Unassembled WGS sequence"/>
</dbReference>
<protein>
    <recommendedName>
        <fullName evidence="3">Centrosomal protein of 70 kDa</fullName>
    </recommendedName>
</protein>
<evidence type="ECO:0000313" key="11">
    <source>
        <dbReference type="EMBL" id="KAG8471246.1"/>
    </source>
</evidence>
<name>A0A8J6CHK7_DIALT</name>
<evidence type="ECO:0000256" key="10">
    <source>
        <dbReference type="SAM" id="MobiDB-lite"/>
    </source>
</evidence>
<feature type="compositionally biased region" description="Basic and acidic residues" evidence="10">
    <location>
        <begin position="299"/>
        <end position="320"/>
    </location>
</feature>
<evidence type="ECO:0000256" key="6">
    <source>
        <dbReference type="ARBA" id="ARBA00023054"/>
    </source>
</evidence>
<feature type="region of interest" description="Disordered" evidence="10">
    <location>
        <begin position="299"/>
        <end position="349"/>
    </location>
</feature>
<feature type="region of interest" description="Disordered" evidence="10">
    <location>
        <begin position="232"/>
        <end position="261"/>
    </location>
</feature>
<evidence type="ECO:0000256" key="3">
    <source>
        <dbReference type="ARBA" id="ARBA00018408"/>
    </source>
</evidence>
<accession>A0A8J6CHK7</accession>
<dbReference type="GO" id="GO:0043015">
    <property type="term" value="F:gamma-tubulin binding"/>
    <property type="evidence" value="ECO:0007669"/>
    <property type="project" value="InterPro"/>
</dbReference>
<dbReference type="GO" id="GO:0060271">
    <property type="term" value="P:cilium assembly"/>
    <property type="evidence" value="ECO:0007669"/>
    <property type="project" value="InterPro"/>
</dbReference>
<keyword evidence="12" id="KW-1185">Reference proteome</keyword>
<keyword evidence="6 9" id="KW-0175">Coiled coil</keyword>
<feature type="compositionally biased region" description="Low complexity" evidence="10">
    <location>
        <begin position="617"/>
        <end position="626"/>
    </location>
</feature>
<proteinExistence type="predicted"/>
<feature type="compositionally biased region" description="Low complexity" evidence="10">
    <location>
        <begin position="791"/>
        <end position="807"/>
    </location>
</feature>
<feature type="region of interest" description="Disordered" evidence="10">
    <location>
        <begin position="40"/>
        <end position="175"/>
    </location>
</feature>
<reference evidence="11" key="1">
    <citation type="submission" date="2021-05" db="EMBL/GenBank/DDBJ databases">
        <title>The genome of the haptophyte Pavlova lutheri (Diacronema luteri, Pavlovales) - a model for lipid biosynthesis in eukaryotic algae.</title>
        <authorList>
            <person name="Hulatt C.J."/>
            <person name="Posewitz M.C."/>
        </authorList>
    </citation>
    <scope>NUCLEOTIDE SEQUENCE</scope>
    <source>
        <strain evidence="11">NIVA-4/92</strain>
    </source>
</reference>
<evidence type="ECO:0000256" key="2">
    <source>
        <dbReference type="ARBA" id="ARBA00011832"/>
    </source>
</evidence>
<dbReference type="InterPro" id="IPR037692">
    <property type="entry name" value="CEP70"/>
</dbReference>
<dbReference type="EMBL" id="JAGTXO010000001">
    <property type="protein sequence ID" value="KAG8471246.1"/>
    <property type="molecule type" value="Genomic_DNA"/>
</dbReference>
<sequence>MRGAVDDDLFAELGAATEEDAAALVSAETYRAVLAELGLPDLGAPDPFGARARDSGDEGARGAPADAFSSGARASFATALAQTSRQAEEAADQLSHASAARRSPLGDELLGTLPPARFADEWDAGGDGARGAEGNDSSRGEDRWSAAYGSPTATPPRRAATAPTAAERDEPNEHTWRRLNSRLVANGFAALGDEPTGAMLAGALDTLVDTLEQRGDIVRDLLIELDRTRRADARDHAPPDDLPGGARAARGDSRDGTDEARDDAWRTVGDAAAAAADAAARLHTLEASLRERERVLAAVDDAKRRGGPSAREKGVDRGGGGDDDDEAGDDADRSTSRGRDGAPRDRADRRARMEGELAVALAGAQRARHELARARADAEAARTRAADALARAEAKAARASSRARELEAENARLGFEVEMRPDRAEWRVAQAQLVQLEAELERARADARAARDLAENARQLRASAYPPRVYYAGGVRAHGGRAGAGGDLDLHAYLEAATDAAAARGVSGVVSGGASASPTRVREWRLAHGEGDVAADELDAGRNAYDRNGDNDNDDDDARPGLVLGTHARAAMAARAEAEELREGLILECRAHRSTRLELQEALRAARAVTLGRARARPGVPAPAAGRHGRAGGGGGGGGGGVGARDWAVGAGADAGVRAARVAELCALLQVGSAAQLVPAVEKLVKVVSALPRLDRFVRQVVALVGTDSDGGRNDGGRNDGGRNDGGRTGSGGERALDLSRHRPEAVLSTLAAWRDGQAVASARAAAAEESAAEMRAELGITRAQLRAMASRARAAEQPRAQPASAPRADDARAALAAGAGEAGARGEAVGALEHFQNLFAVRSRDGILPKMNELFLFVSEQAHLARRLCGALGLPERASLAEIVGRLDSERLEVDTAAGGYFDQSALESLASAIARQLGLLPAQVHAEFAAVHLRGHARPPLAPSSAPWWHLLDSHRPMSSPARSPPLPSTPPDPAVSAPASDAAAPAPAQTAAAADASPEHAPTHTPHGLVNIRWLNGTAERSWDKAATELNAQLDREGVRPGQVVAVYARPAGHSMGGMVLTALTSTQLPASSMAPVQLRVSVDDSASLSWAQLFMRAAREVGALAGEGMGLVGVTASSGADGARAVLVISAPLVGNASAPRAAPRLVSAGEATAARAAIALQAQLRAVSVRRGQLLAVHAREGDAARGEPAVMLDALVDTALPDRGPLVLMAETARAQLGEDARVEAATWEELNAKLARRLARLPLGRLADVVSVSASRAGGEGRAMLQAWWTGDVQPAAVKGDV</sequence>
<feature type="compositionally biased region" description="Basic and acidic residues" evidence="10">
    <location>
        <begin position="249"/>
        <end position="261"/>
    </location>
</feature>
<feature type="compositionally biased region" description="Basic and acidic residues" evidence="10">
    <location>
        <begin position="51"/>
        <end position="60"/>
    </location>
</feature>
<feature type="region of interest" description="Disordered" evidence="10">
    <location>
        <begin position="532"/>
        <end position="560"/>
    </location>
</feature>
<feature type="region of interest" description="Disordered" evidence="10">
    <location>
        <begin position="617"/>
        <end position="638"/>
    </location>
</feature>
<evidence type="ECO:0000256" key="8">
    <source>
        <dbReference type="ARBA" id="ARBA00025273"/>
    </source>
</evidence>
<evidence type="ECO:0000256" key="4">
    <source>
        <dbReference type="ARBA" id="ARBA00022490"/>
    </source>
</evidence>
<keyword evidence="7" id="KW-0206">Cytoskeleton</keyword>
<feature type="compositionally biased region" description="Basic and acidic residues" evidence="10">
    <location>
        <begin position="710"/>
        <end position="726"/>
    </location>
</feature>
<feature type="compositionally biased region" description="Low complexity" evidence="10">
    <location>
        <begin position="977"/>
        <end position="999"/>
    </location>
</feature>
<feature type="coiled-coil region" evidence="9">
    <location>
        <begin position="361"/>
        <end position="460"/>
    </location>
</feature>
<feature type="region of interest" description="Disordered" evidence="10">
    <location>
        <begin position="791"/>
        <end position="815"/>
    </location>
</feature>
<feature type="region of interest" description="Disordered" evidence="10">
    <location>
        <begin position="708"/>
        <end position="740"/>
    </location>
</feature>
<evidence type="ECO:0000256" key="9">
    <source>
        <dbReference type="SAM" id="Coils"/>
    </source>
</evidence>
<comment type="subunit">
    <text evidence="2">Directly interacts with tubulin-gamma; this interaction determines centrosomal localization.</text>
</comment>
<feature type="compositionally biased region" description="Pro residues" evidence="10">
    <location>
        <begin position="965"/>
        <end position="976"/>
    </location>
</feature>
<organism evidence="11 12">
    <name type="scientific">Diacronema lutheri</name>
    <name type="common">Unicellular marine alga</name>
    <name type="synonym">Monochrysis lutheri</name>
    <dbReference type="NCBI Taxonomy" id="2081491"/>
    <lineage>
        <taxon>Eukaryota</taxon>
        <taxon>Haptista</taxon>
        <taxon>Haptophyta</taxon>
        <taxon>Pavlovophyceae</taxon>
        <taxon>Pavlovales</taxon>
        <taxon>Pavlovaceae</taxon>
        <taxon>Diacronema</taxon>
    </lineage>
</organism>
<dbReference type="PANTHER" id="PTHR14594">
    <property type="entry name" value="CENTROSOMAL PROTEIN OF 70 KDA"/>
    <property type="match status" value="1"/>
</dbReference>
<comment type="function">
    <text evidence="8">Plays a role in the organization of both preexisting and nascent microtubules in interphase cells. During mitosis, required for the organization and orientation of the mitotic spindle.</text>
</comment>
<dbReference type="GO" id="GO:0070507">
    <property type="term" value="P:regulation of microtubule cytoskeleton organization"/>
    <property type="evidence" value="ECO:0007669"/>
    <property type="project" value="InterPro"/>
</dbReference>
<dbReference type="PANTHER" id="PTHR14594:SF1">
    <property type="entry name" value="CENTROSOMAL PROTEIN OF 70 KDA"/>
    <property type="match status" value="1"/>
</dbReference>
<keyword evidence="5" id="KW-0802">TPR repeat</keyword>
<keyword evidence="4" id="KW-0963">Cytoplasm</keyword>
<evidence type="ECO:0000256" key="7">
    <source>
        <dbReference type="ARBA" id="ARBA00023212"/>
    </source>
</evidence>
<feature type="compositionally biased region" description="Low complexity" evidence="10">
    <location>
        <begin position="151"/>
        <end position="165"/>
    </location>
</feature>